<reference evidence="14" key="1">
    <citation type="submission" date="2023-03" db="EMBL/GenBank/DDBJ databases">
        <title>Chromosome-scale reference genome and RAD-based genetic map of yellow starthistle (Centaurea solstitialis) reveal putative structural variation and QTLs associated with invader traits.</title>
        <authorList>
            <person name="Reatini B."/>
            <person name="Cang F.A."/>
            <person name="Jiang Q."/>
            <person name="Mckibben M.T.W."/>
            <person name="Barker M.S."/>
            <person name="Rieseberg L.H."/>
            <person name="Dlugosch K.M."/>
        </authorList>
    </citation>
    <scope>NUCLEOTIDE SEQUENCE</scope>
    <source>
        <strain evidence="14">CAN-66</strain>
        <tissue evidence="14">Leaf</tissue>
    </source>
</reference>
<evidence type="ECO:0000313" key="14">
    <source>
        <dbReference type="EMBL" id="KAJ9540191.1"/>
    </source>
</evidence>
<evidence type="ECO:0000256" key="2">
    <source>
        <dbReference type="ARBA" id="ARBA00009592"/>
    </source>
</evidence>
<dbReference type="PRINTS" id="PR00019">
    <property type="entry name" value="LEURICHRPT"/>
</dbReference>
<feature type="signal peptide" evidence="11">
    <location>
        <begin position="1"/>
        <end position="29"/>
    </location>
</feature>
<dbReference type="InterPro" id="IPR046956">
    <property type="entry name" value="RLP23-like"/>
</dbReference>
<keyword evidence="10" id="KW-0325">Glycoprotein</keyword>
<evidence type="ECO:0000313" key="15">
    <source>
        <dbReference type="Proteomes" id="UP001172457"/>
    </source>
</evidence>
<evidence type="ECO:0000256" key="5">
    <source>
        <dbReference type="ARBA" id="ARBA00022692"/>
    </source>
</evidence>
<evidence type="ECO:0000256" key="9">
    <source>
        <dbReference type="ARBA" id="ARBA00023136"/>
    </source>
</evidence>
<dbReference type="GO" id="GO:0006952">
    <property type="term" value="P:defense response"/>
    <property type="evidence" value="ECO:0007669"/>
    <property type="project" value="UniProtKB-ARBA"/>
</dbReference>
<keyword evidence="3" id="KW-1003">Cell membrane</keyword>
<evidence type="ECO:0000256" key="6">
    <source>
        <dbReference type="ARBA" id="ARBA00022729"/>
    </source>
</evidence>
<dbReference type="AlphaFoldDB" id="A0AA38SPF6"/>
<comment type="similarity">
    <text evidence="2">Belongs to the RLP family.</text>
</comment>
<dbReference type="Gene3D" id="3.80.10.10">
    <property type="entry name" value="Ribonuclease Inhibitor"/>
    <property type="match status" value="5"/>
</dbReference>
<keyword evidence="7" id="KW-0677">Repeat</keyword>
<dbReference type="Pfam" id="PF08263">
    <property type="entry name" value="LRRNT_2"/>
    <property type="match status" value="1"/>
</dbReference>
<evidence type="ECO:0000259" key="13">
    <source>
        <dbReference type="Pfam" id="PF23598"/>
    </source>
</evidence>
<keyword evidence="5" id="KW-0812">Transmembrane</keyword>
<dbReference type="InterPro" id="IPR003591">
    <property type="entry name" value="Leu-rich_rpt_typical-subtyp"/>
</dbReference>
<comment type="caution">
    <text evidence="14">The sequence shown here is derived from an EMBL/GenBank/DDBJ whole genome shotgun (WGS) entry which is preliminary data.</text>
</comment>
<protein>
    <submittedName>
        <fullName evidence="14">Uncharacterized protein</fullName>
    </submittedName>
</protein>
<dbReference type="SUPFAM" id="SSF52047">
    <property type="entry name" value="RNI-like"/>
    <property type="match status" value="1"/>
</dbReference>
<dbReference type="SUPFAM" id="SSF52058">
    <property type="entry name" value="L domain-like"/>
    <property type="match status" value="2"/>
</dbReference>
<dbReference type="PANTHER" id="PTHR48063:SF99">
    <property type="entry name" value="LEUCINE-RICH REPEAT-CONTAINING, PLANT-TYPE, LEUCINE-RICH REPEAT DOMAIN SUPERFAMILY"/>
    <property type="match status" value="1"/>
</dbReference>
<keyword evidence="8" id="KW-1133">Transmembrane helix</keyword>
<dbReference type="InterPro" id="IPR032675">
    <property type="entry name" value="LRR_dom_sf"/>
</dbReference>
<keyword evidence="6 11" id="KW-0732">Signal</keyword>
<keyword evidence="4" id="KW-0433">Leucine-rich repeat</keyword>
<proteinExistence type="inferred from homology"/>
<accession>A0AA38SPF6</accession>
<evidence type="ECO:0000256" key="1">
    <source>
        <dbReference type="ARBA" id="ARBA00004251"/>
    </source>
</evidence>
<organism evidence="14 15">
    <name type="scientific">Centaurea solstitialis</name>
    <name type="common">yellow star-thistle</name>
    <dbReference type="NCBI Taxonomy" id="347529"/>
    <lineage>
        <taxon>Eukaryota</taxon>
        <taxon>Viridiplantae</taxon>
        <taxon>Streptophyta</taxon>
        <taxon>Embryophyta</taxon>
        <taxon>Tracheophyta</taxon>
        <taxon>Spermatophyta</taxon>
        <taxon>Magnoliopsida</taxon>
        <taxon>eudicotyledons</taxon>
        <taxon>Gunneridae</taxon>
        <taxon>Pentapetalae</taxon>
        <taxon>asterids</taxon>
        <taxon>campanulids</taxon>
        <taxon>Asterales</taxon>
        <taxon>Asteraceae</taxon>
        <taxon>Carduoideae</taxon>
        <taxon>Cardueae</taxon>
        <taxon>Centaureinae</taxon>
        <taxon>Centaurea</taxon>
    </lineage>
</organism>
<feature type="domain" description="Leucine-rich repeat-containing N-terminal plant-type" evidence="12">
    <location>
        <begin position="42"/>
        <end position="80"/>
    </location>
</feature>
<sequence length="825" mass="92523">MSVGFSFSHFSCCYFCLLLVVLLFHLCLSNDNNIHDDVLCMDDERQALLDLKYALVDEANRLASWVCEKDCCTWTGIVCDNITGHVHSIRLRATYQIDEYTTIEEHKQASSLRLRGEVSPSLLNLKQLKYLDLSGNDFEGIQVPRFMGSLGSLRYLNLSRSRFGGTVPLQLGNLTKLRTLCLGRFYEDVYEDEYTSMISMRWLSSLRWLHHLDLSGVDLSKAIDWLEVINTLPSLVELHLCSSKLLHIHPHVSSLNLTSLSLLDLSRNHFNDNFVPRWIFSITSLVSLDLSWCDLQGSIPSSIHSFRNLTSLKLLHVPGNDFMSSSLTLEGLSTIGSNLISLDISSCGVPSSILDSLQNLTSIHVLQMSRNQLTKPIPKSLGNLCNLLHIDMGENDFSSITLTILLDSFWECKSPSLESLSFYSSELSCILPDQLGQLTYLVQLQLGNNRINGTIPDLIGKLSFLRSLDLGGNLISGPILFSIGGLSSLEFLDLSNNQLNGNLPHSLGQLSMLNTLDVSSNLLTGVVTEAHFAKLTNLKYLLGSGNKLTLRPSMANWIPPFKLRFLCLSSWDLGPQFPLWLLLQEDLFHLEISNTLIPSNLPETFWRSFPNLRYLDMSQNQIEGRLLGIPETLWMINLSSNKFSGQLPELSNRSSTTMLYLSNNSFVGSLHHLLCPYGDKTFESLGTLESLDLANNHLSGVIPECWIRWPFLVYLRLDNNDLFGEIPRTLGSLYSLRSLNVCNNKLSGSLTVSLRNLTNLQILQLSGNELDGRVPAWLGREFSSLRILNLRSNHFTGHVNDELCHLTTLQILDLADNNLSGKKLP</sequence>
<dbReference type="FunFam" id="3.80.10.10:FF:000041">
    <property type="entry name" value="LRR receptor-like serine/threonine-protein kinase ERECTA"/>
    <property type="match status" value="2"/>
</dbReference>
<dbReference type="SMART" id="SM00369">
    <property type="entry name" value="LRR_TYP"/>
    <property type="match status" value="12"/>
</dbReference>
<dbReference type="Pfam" id="PF13855">
    <property type="entry name" value="LRR_8"/>
    <property type="match status" value="2"/>
</dbReference>
<evidence type="ECO:0000256" key="3">
    <source>
        <dbReference type="ARBA" id="ARBA00022475"/>
    </source>
</evidence>
<name>A0AA38SPF6_9ASTR</name>
<evidence type="ECO:0000256" key="11">
    <source>
        <dbReference type="SAM" id="SignalP"/>
    </source>
</evidence>
<evidence type="ECO:0000256" key="7">
    <source>
        <dbReference type="ARBA" id="ARBA00022737"/>
    </source>
</evidence>
<evidence type="ECO:0000256" key="10">
    <source>
        <dbReference type="ARBA" id="ARBA00023180"/>
    </source>
</evidence>
<evidence type="ECO:0000259" key="12">
    <source>
        <dbReference type="Pfam" id="PF08263"/>
    </source>
</evidence>
<dbReference type="GO" id="GO:0051707">
    <property type="term" value="P:response to other organism"/>
    <property type="evidence" value="ECO:0007669"/>
    <property type="project" value="UniProtKB-ARBA"/>
</dbReference>
<keyword evidence="9" id="KW-0472">Membrane</keyword>
<feature type="chain" id="PRO_5041454581" evidence="11">
    <location>
        <begin position="30"/>
        <end position="825"/>
    </location>
</feature>
<evidence type="ECO:0000256" key="4">
    <source>
        <dbReference type="ARBA" id="ARBA00022614"/>
    </source>
</evidence>
<dbReference type="Pfam" id="PF23598">
    <property type="entry name" value="LRR_14"/>
    <property type="match status" value="1"/>
</dbReference>
<dbReference type="Proteomes" id="UP001172457">
    <property type="component" value="Chromosome 7"/>
</dbReference>
<dbReference type="Pfam" id="PF00560">
    <property type="entry name" value="LRR_1"/>
    <property type="match status" value="6"/>
</dbReference>
<dbReference type="EMBL" id="JARYMX010000007">
    <property type="protein sequence ID" value="KAJ9540191.1"/>
    <property type="molecule type" value="Genomic_DNA"/>
</dbReference>
<keyword evidence="15" id="KW-1185">Reference proteome</keyword>
<dbReference type="InterPro" id="IPR055414">
    <property type="entry name" value="LRR_R13L4/SHOC2-like"/>
</dbReference>
<evidence type="ECO:0000256" key="8">
    <source>
        <dbReference type="ARBA" id="ARBA00022989"/>
    </source>
</evidence>
<comment type="subcellular location">
    <subcellularLocation>
        <location evidence="1">Cell membrane</location>
        <topology evidence="1">Single-pass type I membrane protein</topology>
    </subcellularLocation>
</comment>
<dbReference type="InterPro" id="IPR001611">
    <property type="entry name" value="Leu-rich_rpt"/>
</dbReference>
<feature type="domain" description="Disease resistance R13L4/SHOC-2-like LRR" evidence="13">
    <location>
        <begin position="429"/>
        <end position="627"/>
    </location>
</feature>
<dbReference type="PANTHER" id="PTHR48063">
    <property type="entry name" value="LRR RECEPTOR-LIKE KINASE"/>
    <property type="match status" value="1"/>
</dbReference>
<dbReference type="GO" id="GO:0005886">
    <property type="term" value="C:plasma membrane"/>
    <property type="evidence" value="ECO:0007669"/>
    <property type="project" value="UniProtKB-SubCell"/>
</dbReference>
<dbReference type="InterPro" id="IPR013210">
    <property type="entry name" value="LRR_N_plant-typ"/>
</dbReference>
<gene>
    <name evidence="14" type="ORF">OSB04_026697</name>
</gene>